<dbReference type="InterPro" id="IPR028973">
    <property type="entry name" value="PhnB-like"/>
</dbReference>
<keyword evidence="3" id="KW-1185">Reference proteome</keyword>
<dbReference type="InterPro" id="IPR009725">
    <property type="entry name" value="3_dmu_93_MTrfase"/>
</dbReference>
<dbReference type="InterPro" id="IPR029068">
    <property type="entry name" value="Glyas_Bleomycin-R_OHBP_Dase"/>
</dbReference>
<dbReference type="RefSeq" id="WP_280762360.1">
    <property type="nucleotide sequence ID" value="NZ_JARXVC010000012.1"/>
</dbReference>
<organism evidence="2 3">
    <name type="scientific">Prescottella agglutinans</name>
    <dbReference type="NCBI Taxonomy" id="1644129"/>
    <lineage>
        <taxon>Bacteria</taxon>
        <taxon>Bacillati</taxon>
        <taxon>Actinomycetota</taxon>
        <taxon>Actinomycetes</taxon>
        <taxon>Mycobacteriales</taxon>
        <taxon>Nocardiaceae</taxon>
        <taxon>Prescottella</taxon>
    </lineage>
</organism>
<reference evidence="2 3" key="1">
    <citation type="submission" date="2023-04" db="EMBL/GenBank/DDBJ databases">
        <title>Forest soil microbial communities from Buena Vista Peninsula, Colon Province, Panama.</title>
        <authorList>
            <person name="Bouskill N."/>
        </authorList>
    </citation>
    <scope>NUCLEOTIDE SEQUENCE [LARGE SCALE GENOMIC DNA]</scope>
    <source>
        <strain evidence="2 3">CFH S0262</strain>
    </source>
</reference>
<evidence type="ECO:0000259" key="1">
    <source>
        <dbReference type="Pfam" id="PF06983"/>
    </source>
</evidence>
<feature type="domain" description="PhnB-like" evidence="1">
    <location>
        <begin position="2"/>
        <end position="117"/>
    </location>
</feature>
<dbReference type="CDD" id="cd06588">
    <property type="entry name" value="PhnB_like"/>
    <property type="match status" value="1"/>
</dbReference>
<dbReference type="Pfam" id="PF06983">
    <property type="entry name" value="3-dmu-9_3-mt"/>
    <property type="match status" value="1"/>
</dbReference>
<dbReference type="PIRSF" id="PIRSF021700">
    <property type="entry name" value="3_dmu_93_MTrfase"/>
    <property type="match status" value="1"/>
</dbReference>
<dbReference type="Gene3D" id="3.10.180.10">
    <property type="entry name" value="2,3-Dihydroxybiphenyl 1,2-Dioxygenase, domain 1"/>
    <property type="match status" value="1"/>
</dbReference>
<name>A0ABT6MFK2_9NOCA</name>
<proteinExistence type="predicted"/>
<comment type="caution">
    <text evidence="2">The sequence shown here is derived from an EMBL/GenBank/DDBJ whole genome shotgun (WGS) entry which is preliminary data.</text>
</comment>
<protein>
    <submittedName>
        <fullName evidence="2">3-demethylubiquinone-9 3-methyltransferase (Glyoxalase superfamily)</fullName>
    </submittedName>
</protein>
<gene>
    <name evidence="2" type="ORF">M2280_004335</name>
</gene>
<evidence type="ECO:0000313" key="2">
    <source>
        <dbReference type="EMBL" id="MDH6283092.1"/>
    </source>
</evidence>
<sequence>MQKITPCLWFDTEGEEAANFYVSVFKNSKIRNISRYGPGMHRPEGLALTIEFELDGQAFTILNGGPEYTFDEAISFQVSCADQTEVDAYWSQLTAGGGEEGRCGWLKDRWGMSWQIIPAQLGSYIGGSDPAGAQRATQAMLEMRKLDIGVIRAAYEGAAGS</sequence>
<evidence type="ECO:0000313" key="3">
    <source>
        <dbReference type="Proteomes" id="UP001160334"/>
    </source>
</evidence>
<dbReference type="SUPFAM" id="SSF54593">
    <property type="entry name" value="Glyoxalase/Bleomycin resistance protein/Dihydroxybiphenyl dioxygenase"/>
    <property type="match status" value="1"/>
</dbReference>
<dbReference type="Proteomes" id="UP001160334">
    <property type="component" value="Unassembled WGS sequence"/>
</dbReference>
<dbReference type="PANTHER" id="PTHR33990:SF2">
    <property type="entry name" value="PHNB-LIKE DOMAIN-CONTAINING PROTEIN"/>
    <property type="match status" value="1"/>
</dbReference>
<accession>A0ABT6MFK2</accession>
<dbReference type="PANTHER" id="PTHR33990">
    <property type="entry name" value="PROTEIN YJDN-RELATED"/>
    <property type="match status" value="1"/>
</dbReference>
<dbReference type="EMBL" id="JARXVC010000012">
    <property type="protein sequence ID" value="MDH6283092.1"/>
    <property type="molecule type" value="Genomic_DNA"/>
</dbReference>